<organism evidence="2 3">
    <name type="scientific">Caerostris extrusa</name>
    <name type="common">Bark spider</name>
    <name type="synonym">Caerostris bankana</name>
    <dbReference type="NCBI Taxonomy" id="172846"/>
    <lineage>
        <taxon>Eukaryota</taxon>
        <taxon>Metazoa</taxon>
        <taxon>Ecdysozoa</taxon>
        <taxon>Arthropoda</taxon>
        <taxon>Chelicerata</taxon>
        <taxon>Arachnida</taxon>
        <taxon>Araneae</taxon>
        <taxon>Araneomorphae</taxon>
        <taxon>Entelegynae</taxon>
        <taxon>Araneoidea</taxon>
        <taxon>Araneidae</taxon>
        <taxon>Caerostris</taxon>
    </lineage>
</organism>
<protein>
    <submittedName>
        <fullName evidence="2">Uncharacterized protein</fullName>
    </submittedName>
</protein>
<dbReference type="AlphaFoldDB" id="A0AAV4PL29"/>
<feature type="compositionally biased region" description="Basic residues" evidence="1">
    <location>
        <begin position="70"/>
        <end position="90"/>
    </location>
</feature>
<accession>A0AAV4PL29</accession>
<evidence type="ECO:0000313" key="3">
    <source>
        <dbReference type="Proteomes" id="UP001054945"/>
    </source>
</evidence>
<evidence type="ECO:0000313" key="2">
    <source>
        <dbReference type="EMBL" id="GIX96846.1"/>
    </source>
</evidence>
<keyword evidence="3" id="KW-1185">Reference proteome</keyword>
<proteinExistence type="predicted"/>
<feature type="region of interest" description="Disordered" evidence="1">
    <location>
        <begin position="1"/>
        <end position="98"/>
    </location>
</feature>
<dbReference type="Proteomes" id="UP001054945">
    <property type="component" value="Unassembled WGS sequence"/>
</dbReference>
<gene>
    <name evidence="2" type="ORF">CEXT_215241</name>
</gene>
<comment type="caution">
    <text evidence="2">The sequence shown here is derived from an EMBL/GenBank/DDBJ whole genome shotgun (WGS) entry which is preliminary data.</text>
</comment>
<sequence length="98" mass="10931">MSYGEKSSREMMAGGMDFCSADRQGPFQDPLTPLSSDQIGQKQSPDYPSARKGYRKLPNGTFLSPYVPATHHRPIYTRSKGSHRKSRRHYSATEGPAP</sequence>
<name>A0AAV4PL29_CAEEX</name>
<reference evidence="2 3" key="1">
    <citation type="submission" date="2021-06" db="EMBL/GenBank/DDBJ databases">
        <title>Caerostris extrusa draft genome.</title>
        <authorList>
            <person name="Kono N."/>
            <person name="Arakawa K."/>
        </authorList>
    </citation>
    <scope>NUCLEOTIDE SEQUENCE [LARGE SCALE GENOMIC DNA]</scope>
</reference>
<dbReference type="EMBL" id="BPLR01004703">
    <property type="protein sequence ID" value="GIX96846.1"/>
    <property type="molecule type" value="Genomic_DNA"/>
</dbReference>
<evidence type="ECO:0000256" key="1">
    <source>
        <dbReference type="SAM" id="MobiDB-lite"/>
    </source>
</evidence>
<feature type="compositionally biased region" description="Polar residues" evidence="1">
    <location>
        <begin position="33"/>
        <end position="46"/>
    </location>
</feature>